<dbReference type="NCBIfam" id="NF047720">
    <property type="entry name" value="ThrSerExpThrE"/>
    <property type="match status" value="1"/>
</dbReference>
<comment type="caution">
    <text evidence="11">The sequence shown here is derived from an EMBL/GenBank/DDBJ whole genome shotgun (WGS) entry which is preliminary data.</text>
</comment>
<dbReference type="InterPro" id="IPR010619">
    <property type="entry name" value="ThrE-like_N"/>
</dbReference>
<evidence type="ECO:0000259" key="10">
    <source>
        <dbReference type="Pfam" id="PF12821"/>
    </source>
</evidence>
<evidence type="ECO:0000256" key="3">
    <source>
        <dbReference type="ARBA" id="ARBA00022692"/>
    </source>
</evidence>
<feature type="transmembrane region" description="Helical" evidence="8">
    <location>
        <begin position="287"/>
        <end position="309"/>
    </location>
</feature>
<feature type="transmembrane region" description="Helical" evidence="8">
    <location>
        <begin position="316"/>
        <end position="334"/>
    </location>
</feature>
<evidence type="ECO:0000256" key="2">
    <source>
        <dbReference type="ARBA" id="ARBA00022475"/>
    </source>
</evidence>
<comment type="similarity">
    <text evidence="6">Belongs to the ThrE exporter (TC 2.A.79) family.</text>
</comment>
<feature type="transmembrane region" description="Helical" evidence="8">
    <location>
        <begin position="340"/>
        <end position="360"/>
    </location>
</feature>
<comment type="subcellular location">
    <subcellularLocation>
        <location evidence="1">Cell membrane</location>
        <topology evidence="1">Multi-pass membrane protein</topology>
    </subcellularLocation>
</comment>
<organism evidence="11 12">
    <name type="scientific">Corynebacterium zhongnanshanii</name>
    <dbReference type="NCBI Taxonomy" id="2768834"/>
    <lineage>
        <taxon>Bacteria</taxon>
        <taxon>Bacillati</taxon>
        <taxon>Actinomycetota</taxon>
        <taxon>Actinomycetes</taxon>
        <taxon>Mycobacteriales</taxon>
        <taxon>Corynebacteriaceae</taxon>
        <taxon>Corynebacterium</taxon>
    </lineage>
</organism>
<dbReference type="InterPro" id="IPR050539">
    <property type="entry name" value="ThrE_Dicarb/AminoAcid_Exp"/>
</dbReference>
<feature type="compositionally biased region" description="Low complexity" evidence="7">
    <location>
        <begin position="496"/>
        <end position="505"/>
    </location>
</feature>
<keyword evidence="2" id="KW-1003">Cell membrane</keyword>
<reference evidence="11 12" key="1">
    <citation type="submission" date="2019-10" db="EMBL/GenBank/DDBJ databases">
        <title>Corynebacterium sp novel species isolated from the respiratory tract of Marmot.</title>
        <authorList>
            <person name="Zhang G."/>
        </authorList>
    </citation>
    <scope>NUCLEOTIDE SEQUENCE [LARGE SCALE GENOMIC DNA]</scope>
    <source>
        <strain evidence="11 12">336</strain>
    </source>
</reference>
<dbReference type="Pfam" id="PF06738">
    <property type="entry name" value="ThrE"/>
    <property type="match status" value="1"/>
</dbReference>
<dbReference type="PANTHER" id="PTHR34390:SF2">
    <property type="entry name" value="SUCCINATE TRANSPORTER SUBUNIT YJJP-RELATED"/>
    <property type="match status" value="1"/>
</dbReference>
<feature type="transmembrane region" description="Helical" evidence="8">
    <location>
        <begin position="249"/>
        <end position="267"/>
    </location>
</feature>
<evidence type="ECO:0000259" key="9">
    <source>
        <dbReference type="Pfam" id="PF06738"/>
    </source>
</evidence>
<feature type="domain" description="Threonine/Serine exporter ThrE" evidence="10">
    <location>
        <begin position="296"/>
        <end position="422"/>
    </location>
</feature>
<evidence type="ECO:0000313" key="11">
    <source>
        <dbReference type="EMBL" id="KAB3519815.1"/>
    </source>
</evidence>
<proteinExistence type="inferred from homology"/>
<protein>
    <submittedName>
        <fullName evidence="11">Threonine/serine exporter family protein</fullName>
    </submittedName>
</protein>
<keyword evidence="3 8" id="KW-0812">Transmembrane</keyword>
<evidence type="ECO:0000256" key="5">
    <source>
        <dbReference type="ARBA" id="ARBA00023136"/>
    </source>
</evidence>
<dbReference type="PANTHER" id="PTHR34390">
    <property type="entry name" value="UPF0442 PROTEIN YJJB-RELATED"/>
    <property type="match status" value="1"/>
</dbReference>
<evidence type="ECO:0000313" key="12">
    <source>
        <dbReference type="Proteomes" id="UP000436181"/>
    </source>
</evidence>
<keyword evidence="12" id="KW-1185">Reference proteome</keyword>
<evidence type="ECO:0000256" key="8">
    <source>
        <dbReference type="SAM" id="Phobius"/>
    </source>
</evidence>
<accession>A0ABQ6VCN8</accession>
<keyword evidence="5 8" id="KW-0472">Membrane</keyword>
<gene>
    <name evidence="11" type="ORF">F8377_07810</name>
</gene>
<evidence type="ECO:0000256" key="4">
    <source>
        <dbReference type="ARBA" id="ARBA00022989"/>
    </source>
</evidence>
<evidence type="ECO:0000256" key="1">
    <source>
        <dbReference type="ARBA" id="ARBA00004651"/>
    </source>
</evidence>
<feature type="transmembrane region" description="Helical" evidence="8">
    <location>
        <begin position="372"/>
        <end position="389"/>
    </location>
</feature>
<feature type="transmembrane region" description="Helical" evidence="8">
    <location>
        <begin position="401"/>
        <end position="425"/>
    </location>
</feature>
<dbReference type="EMBL" id="WBZJ01000003">
    <property type="protein sequence ID" value="KAB3519815.1"/>
    <property type="molecule type" value="Genomic_DNA"/>
</dbReference>
<keyword evidence="4 8" id="KW-1133">Transmembrane helix</keyword>
<dbReference type="Proteomes" id="UP000436181">
    <property type="component" value="Unassembled WGS sequence"/>
</dbReference>
<dbReference type="Pfam" id="PF12821">
    <property type="entry name" value="ThrE_2"/>
    <property type="match status" value="1"/>
</dbReference>
<name>A0ABQ6VCN8_9CORY</name>
<feature type="domain" description="Threonine/serine exporter-like N-terminal" evidence="9">
    <location>
        <begin position="24"/>
        <end position="268"/>
    </location>
</feature>
<sequence length="513" mass="54791">MAPPPSPLAPVDLTDPNQVQDVMDLAARIGDLLLAAGTGNSDARAHIHAITTAYGLYYTHVDITLNTITVYARVTDDTPPVNVFRVVHKLSTDYSHLTELDRLIRSIVRGAAPLDEARAILTEIEQSPLPFRNRYALLAWGGFAGAVSLLLGGGWAVAVVATITTLFIMTLNAWLASKSLPMFFQNVLGGFMAVIPAAICYPLAQMSGLYLPPSLVIASCIVALLAGLQLVQTIQDGVTGAPITASARFFETILMTGGIIAGIAVGIQAVDHIGVSLPPLNTSQTSGILGTTAVQILSGAFATAFFCLANFCERRATLVAGTTALLASISFFFITDVLQLSLMMANTVCALAVGFAGGILSRRFLLPPQITAATGIVPFLPGLALYRGMSSLLNDEFIQGLSNLALALATATALAAGVVFGEWVARRVRRPHILHRAGRVLRPVIRPEGSRRQTRAFSPVYWRKGTKMGLRAPWAWRRSTDTSIYEVFDDTELDFNDSSSDSNAGDSERMSEG</sequence>
<feature type="transmembrane region" description="Helical" evidence="8">
    <location>
        <begin position="183"/>
        <end position="204"/>
    </location>
</feature>
<feature type="region of interest" description="Disordered" evidence="7">
    <location>
        <begin position="493"/>
        <end position="513"/>
    </location>
</feature>
<feature type="transmembrane region" description="Helical" evidence="8">
    <location>
        <begin position="210"/>
        <end position="228"/>
    </location>
</feature>
<evidence type="ECO:0000256" key="7">
    <source>
        <dbReference type="SAM" id="MobiDB-lite"/>
    </source>
</evidence>
<dbReference type="InterPro" id="IPR024528">
    <property type="entry name" value="ThrE_2"/>
</dbReference>
<feature type="transmembrane region" description="Helical" evidence="8">
    <location>
        <begin position="157"/>
        <end position="176"/>
    </location>
</feature>
<evidence type="ECO:0000256" key="6">
    <source>
        <dbReference type="ARBA" id="ARBA00034125"/>
    </source>
</evidence>